<name>A0A814EJ80_9BILA</name>
<evidence type="ECO:0008006" key="5">
    <source>
        <dbReference type="Google" id="ProtNLM"/>
    </source>
</evidence>
<dbReference type="Pfam" id="PF02274">
    <property type="entry name" value="ADI"/>
    <property type="match status" value="1"/>
</dbReference>
<evidence type="ECO:0000313" key="4">
    <source>
        <dbReference type="Proteomes" id="UP000663829"/>
    </source>
</evidence>
<dbReference type="InterPro" id="IPR003876">
    <property type="entry name" value="Arg_deiminase"/>
</dbReference>
<dbReference type="PANTHER" id="PTHR47271:SF2">
    <property type="entry name" value="ARGININE DEIMINASE"/>
    <property type="match status" value="1"/>
</dbReference>
<dbReference type="PRINTS" id="PR01466">
    <property type="entry name" value="ARGDEIMINASE"/>
</dbReference>
<dbReference type="SUPFAM" id="SSF55909">
    <property type="entry name" value="Pentein"/>
    <property type="match status" value="1"/>
</dbReference>
<sequence length="479" mass="53886">MVKQVNSFMKQRELLRSNVAIYRALGCRHGDLFENDYQMFNDYSQQITCLEWSLEDVQKEIDLVISHNRLELNGVHSEAGRLECVLMHRPGNEIRRLIPENLSTLLFDAIPNLNDTHTSHDRFAEYLREQDVNVLYVSDILRATMIGSPLAFHELIDGIIKNTDLSPEDKNCLRLWLEARSPGQLARDVIEGVACTVDELGQFDVNNLLSLNGFVVPPLPNMMFTRDSFSIIKNKVVIHKMAFSARQNEPLIMSIIFKYYPKFVEHFELIDWEQYVPHPAKATMEGGDLAYVGDGTLLIGWSQRTNRFAIDALAQAMFESGTLNRVIVVKVPENRDYMHLDTVLSSVGCNAFTLHARLAPLMDVYEVIPDISSSTLWISRGTVETLGSVLGGETLTLYDSKMDNVSIEDQINCRHNVLAIDAHHVVTYGGGDEENGIVTQMRHDQKLSCIVFCLSTAGLLEGAGGAHCLTNALSRRSIE</sequence>
<evidence type="ECO:0000313" key="2">
    <source>
        <dbReference type="EMBL" id="CAF0969859.1"/>
    </source>
</evidence>
<evidence type="ECO:0000313" key="3">
    <source>
        <dbReference type="EMBL" id="CAF3743013.1"/>
    </source>
</evidence>
<dbReference type="PANTHER" id="PTHR47271">
    <property type="entry name" value="ARGININE DEIMINASE"/>
    <property type="match status" value="1"/>
</dbReference>
<protein>
    <recommendedName>
        <fullName evidence="5">Arginine deiminase</fullName>
    </recommendedName>
</protein>
<dbReference type="Gene3D" id="1.10.3930.10">
    <property type="entry name" value="Arginine deiminase"/>
    <property type="match status" value="1"/>
</dbReference>
<dbReference type="GO" id="GO:0019546">
    <property type="term" value="P:L-arginine deiminase pathway"/>
    <property type="evidence" value="ECO:0007669"/>
    <property type="project" value="TreeGrafter"/>
</dbReference>
<accession>A0A814EJ80</accession>
<dbReference type="Proteomes" id="UP000681722">
    <property type="component" value="Unassembled WGS sequence"/>
</dbReference>
<dbReference type="EMBL" id="CAJOBC010002632">
    <property type="protein sequence ID" value="CAF3743013.1"/>
    <property type="molecule type" value="Genomic_DNA"/>
</dbReference>
<dbReference type="AlphaFoldDB" id="A0A814EJ80"/>
<dbReference type="Proteomes" id="UP000663829">
    <property type="component" value="Unassembled WGS sequence"/>
</dbReference>
<keyword evidence="1" id="KW-0378">Hydrolase</keyword>
<proteinExistence type="predicted"/>
<keyword evidence="4" id="KW-1185">Reference proteome</keyword>
<comment type="caution">
    <text evidence="2">The sequence shown here is derived from an EMBL/GenBank/DDBJ whole genome shotgun (WGS) entry which is preliminary data.</text>
</comment>
<dbReference type="EMBL" id="CAJNOQ010002632">
    <property type="protein sequence ID" value="CAF0969859.1"/>
    <property type="molecule type" value="Genomic_DNA"/>
</dbReference>
<gene>
    <name evidence="2" type="ORF">GPM918_LOCUS12176</name>
    <name evidence="3" type="ORF">SRO942_LOCUS12177</name>
</gene>
<dbReference type="GO" id="GO:0016990">
    <property type="term" value="F:arginine deiminase activity"/>
    <property type="evidence" value="ECO:0007669"/>
    <property type="project" value="InterPro"/>
</dbReference>
<reference evidence="2" key="1">
    <citation type="submission" date="2021-02" db="EMBL/GenBank/DDBJ databases">
        <authorList>
            <person name="Nowell W R."/>
        </authorList>
    </citation>
    <scope>NUCLEOTIDE SEQUENCE</scope>
</reference>
<organism evidence="2 4">
    <name type="scientific">Didymodactylos carnosus</name>
    <dbReference type="NCBI Taxonomy" id="1234261"/>
    <lineage>
        <taxon>Eukaryota</taxon>
        <taxon>Metazoa</taxon>
        <taxon>Spiralia</taxon>
        <taxon>Gnathifera</taxon>
        <taxon>Rotifera</taxon>
        <taxon>Eurotatoria</taxon>
        <taxon>Bdelloidea</taxon>
        <taxon>Philodinida</taxon>
        <taxon>Philodinidae</taxon>
        <taxon>Didymodactylos</taxon>
    </lineage>
</organism>
<evidence type="ECO:0000256" key="1">
    <source>
        <dbReference type="ARBA" id="ARBA00022801"/>
    </source>
</evidence>
<dbReference type="Gene3D" id="3.75.10.10">
    <property type="entry name" value="L-arginine/glycine Amidinotransferase, Chain A"/>
    <property type="match status" value="1"/>
</dbReference>
<dbReference type="OrthoDB" id="5590314at2759"/>